<dbReference type="PANTHER" id="PTHR30332">
    <property type="entry name" value="PROBABLE GENERAL SECRETION PATHWAY PROTEIN D"/>
    <property type="match status" value="1"/>
</dbReference>
<dbReference type="RefSeq" id="WP_188661358.1">
    <property type="nucleotide sequence ID" value="NZ_BMHV01000003.1"/>
</dbReference>
<evidence type="ECO:0000259" key="4">
    <source>
        <dbReference type="Pfam" id="PF00263"/>
    </source>
</evidence>
<keyword evidence="1" id="KW-0802">TPR repeat</keyword>
<accession>A0A917F687</accession>
<organism evidence="5 6">
    <name type="scientific">Terasakiella brassicae</name>
    <dbReference type="NCBI Taxonomy" id="1634917"/>
    <lineage>
        <taxon>Bacteria</taxon>
        <taxon>Pseudomonadati</taxon>
        <taxon>Pseudomonadota</taxon>
        <taxon>Alphaproteobacteria</taxon>
        <taxon>Rhodospirillales</taxon>
        <taxon>Terasakiellaceae</taxon>
        <taxon>Terasakiella</taxon>
    </lineage>
</organism>
<dbReference type="PRINTS" id="PR00811">
    <property type="entry name" value="BCTERIALGSPD"/>
</dbReference>
<dbReference type="SMART" id="SM00028">
    <property type="entry name" value="TPR"/>
    <property type="match status" value="2"/>
</dbReference>
<dbReference type="Gene3D" id="1.25.40.10">
    <property type="entry name" value="Tetratricopeptide repeat domain"/>
    <property type="match status" value="1"/>
</dbReference>
<name>A0A917F687_9PROT</name>
<feature type="signal peptide" evidence="3">
    <location>
        <begin position="1"/>
        <end position="19"/>
    </location>
</feature>
<protein>
    <recommendedName>
        <fullName evidence="4">Type II/III secretion system secretin-like domain-containing protein</fullName>
    </recommendedName>
</protein>
<dbReference type="EMBL" id="BMHV01000003">
    <property type="protein sequence ID" value="GGF55220.1"/>
    <property type="molecule type" value="Genomic_DNA"/>
</dbReference>
<sequence length="602" mass="66312">MRIKSLKFMAFVSSCALLSACGSLDQFSHQGEEEASSLQLSGDRLRDPFVRAGVQALEQKDYVQALKSFNRALKFEPSNSRLHFLAALSYHLQAAQGDSSQLALAKVGYDLALRHDPANFWAASQLGYIAFSEGDYERAQNAFAYALIYAPDQADFWHGLAVSSYGARDIETALHAVHYLETNTSPDLNQLDDLAIIEAAAGRFGAADKYYATYMAQAANRSSFRTSLLTNRLAAWKNLHQTGFEFAQYEIIPNTEEEISTTTTQNKTAPQATGVSTQAGKDMTLVDVVIIRSEESHSTSKGVNLLNGLSSTLSGTLWSMSDTRTVNKYGANSGATTYTISPSFSLSATYSLNIFNDNYDRNEVLARPTLVALDNTTSEFFTGSVFHVELPGAAGSVGAVEKVPVGVRLEVTPKFLSTQEVQLKVAAGRAFIEGQSANAGFNNFTQVTQNSVSANVVMKFGDTLVLSGLSEKETQNLRDGVPLLQDIPLVQYLFSNENTLDYTKSVIVLITPRKPHFTQQGANAHAGQKNDPELALEQNFLESLKENTDWIRPEDNLAAVFHHLKSSKLFNAFRRGDVTLEDWYSPQRLDRMMKETLGFLYF</sequence>
<dbReference type="GO" id="GO:0015627">
    <property type="term" value="C:type II protein secretion system complex"/>
    <property type="evidence" value="ECO:0007669"/>
    <property type="project" value="TreeGrafter"/>
</dbReference>
<dbReference type="Pfam" id="PF00263">
    <property type="entry name" value="Secretin"/>
    <property type="match status" value="1"/>
</dbReference>
<dbReference type="PROSITE" id="PS51257">
    <property type="entry name" value="PROKAR_LIPOPROTEIN"/>
    <property type="match status" value="1"/>
</dbReference>
<keyword evidence="3" id="KW-0732">Signal</keyword>
<evidence type="ECO:0000256" key="3">
    <source>
        <dbReference type="SAM" id="SignalP"/>
    </source>
</evidence>
<evidence type="ECO:0000313" key="6">
    <source>
        <dbReference type="Proteomes" id="UP000632498"/>
    </source>
</evidence>
<dbReference type="AlphaFoldDB" id="A0A917F687"/>
<feature type="domain" description="Type II/III secretion system secretin-like" evidence="4">
    <location>
        <begin position="360"/>
        <end position="513"/>
    </location>
</feature>
<dbReference type="InterPro" id="IPR004846">
    <property type="entry name" value="T2SS/T3SS_dom"/>
</dbReference>
<feature type="repeat" description="TPR" evidence="1">
    <location>
        <begin position="120"/>
        <end position="153"/>
    </location>
</feature>
<dbReference type="InterPro" id="IPR011990">
    <property type="entry name" value="TPR-like_helical_dom_sf"/>
</dbReference>
<evidence type="ECO:0000256" key="2">
    <source>
        <dbReference type="RuleBase" id="RU004003"/>
    </source>
</evidence>
<reference evidence="5" key="2">
    <citation type="submission" date="2020-09" db="EMBL/GenBank/DDBJ databases">
        <authorList>
            <person name="Sun Q."/>
            <person name="Zhou Y."/>
        </authorList>
    </citation>
    <scope>NUCLEOTIDE SEQUENCE</scope>
    <source>
        <strain evidence="5">CGMCC 1.15254</strain>
    </source>
</reference>
<gene>
    <name evidence="5" type="ORF">GCM10011332_05760</name>
</gene>
<comment type="caution">
    <text evidence="5">The sequence shown here is derived from an EMBL/GenBank/DDBJ whole genome shotgun (WGS) entry which is preliminary data.</text>
</comment>
<reference evidence="5" key="1">
    <citation type="journal article" date="2014" name="Int. J. Syst. Evol. Microbiol.">
        <title>Complete genome sequence of Corynebacterium casei LMG S-19264T (=DSM 44701T), isolated from a smear-ripened cheese.</title>
        <authorList>
            <consortium name="US DOE Joint Genome Institute (JGI-PGF)"/>
            <person name="Walter F."/>
            <person name="Albersmeier A."/>
            <person name="Kalinowski J."/>
            <person name="Ruckert C."/>
        </authorList>
    </citation>
    <scope>NUCLEOTIDE SEQUENCE</scope>
    <source>
        <strain evidence="5">CGMCC 1.15254</strain>
    </source>
</reference>
<dbReference type="GO" id="GO:0009306">
    <property type="term" value="P:protein secretion"/>
    <property type="evidence" value="ECO:0007669"/>
    <property type="project" value="InterPro"/>
</dbReference>
<feature type="chain" id="PRO_5037158802" description="Type II/III secretion system secretin-like domain-containing protein" evidence="3">
    <location>
        <begin position="20"/>
        <end position="602"/>
    </location>
</feature>
<evidence type="ECO:0000313" key="5">
    <source>
        <dbReference type="EMBL" id="GGF55220.1"/>
    </source>
</evidence>
<keyword evidence="6" id="KW-1185">Reference proteome</keyword>
<feature type="repeat" description="TPR" evidence="1">
    <location>
        <begin position="46"/>
        <end position="79"/>
    </location>
</feature>
<dbReference type="SUPFAM" id="SSF48452">
    <property type="entry name" value="TPR-like"/>
    <property type="match status" value="1"/>
</dbReference>
<dbReference type="InterPro" id="IPR001775">
    <property type="entry name" value="GspD/PilQ"/>
</dbReference>
<dbReference type="PANTHER" id="PTHR30332:SF17">
    <property type="entry name" value="TYPE IV PILIATION SYSTEM PROTEIN DR_0774-RELATED"/>
    <property type="match status" value="1"/>
</dbReference>
<dbReference type="PROSITE" id="PS50005">
    <property type="entry name" value="TPR"/>
    <property type="match status" value="2"/>
</dbReference>
<dbReference type="Proteomes" id="UP000632498">
    <property type="component" value="Unassembled WGS sequence"/>
</dbReference>
<comment type="similarity">
    <text evidence="2">Belongs to the bacterial secretin family.</text>
</comment>
<proteinExistence type="inferred from homology"/>
<evidence type="ECO:0000256" key="1">
    <source>
        <dbReference type="PROSITE-ProRule" id="PRU00339"/>
    </source>
</evidence>
<dbReference type="InterPro" id="IPR050810">
    <property type="entry name" value="Bact_Secretion_Sys_Channel"/>
</dbReference>
<dbReference type="InterPro" id="IPR019734">
    <property type="entry name" value="TPR_rpt"/>
</dbReference>